<evidence type="ECO:0000313" key="1">
    <source>
        <dbReference type="EMBL" id="SFV90404.1"/>
    </source>
</evidence>
<dbReference type="EMBL" id="FPIB01000015">
    <property type="protein sequence ID" value="SFV90404.1"/>
    <property type="molecule type" value="Genomic_DNA"/>
</dbReference>
<organism evidence="1">
    <name type="scientific">hydrothermal vent metagenome</name>
    <dbReference type="NCBI Taxonomy" id="652676"/>
    <lineage>
        <taxon>unclassified sequences</taxon>
        <taxon>metagenomes</taxon>
        <taxon>ecological metagenomes</taxon>
    </lineage>
</organism>
<protein>
    <submittedName>
        <fullName evidence="1">Uncharacterized protein</fullName>
    </submittedName>
</protein>
<accession>A0A1W1E8Y0</accession>
<reference evidence="1" key="1">
    <citation type="submission" date="2016-10" db="EMBL/GenBank/DDBJ databases">
        <authorList>
            <person name="de Groot N.N."/>
        </authorList>
    </citation>
    <scope>NUCLEOTIDE SEQUENCE</scope>
</reference>
<sequence>MGARRAFFIALLTNFDRVGCCPMTTPKLQTTDKHILEVKYTQIDDPKKPKVNTDK</sequence>
<dbReference type="AlphaFoldDB" id="A0A1W1E8Y0"/>
<proteinExistence type="predicted"/>
<name>A0A1W1E8Y0_9ZZZZ</name>
<gene>
    <name evidence="1" type="ORF">MNB_SV-4-758</name>
</gene>